<reference evidence="1 2" key="1">
    <citation type="journal article" date="2019" name="New Phytol.">
        <title>Comparative genomics reveals unique wood-decay strategies and fruiting body development in the Schizophyllaceae.</title>
        <authorList>
            <person name="Almasi E."/>
            <person name="Sahu N."/>
            <person name="Krizsan K."/>
            <person name="Balint B."/>
            <person name="Kovacs G.M."/>
            <person name="Kiss B."/>
            <person name="Cseklye J."/>
            <person name="Drula E."/>
            <person name="Henrissat B."/>
            <person name="Nagy I."/>
            <person name="Chovatia M."/>
            <person name="Adam C."/>
            <person name="LaButti K."/>
            <person name="Lipzen A."/>
            <person name="Riley R."/>
            <person name="Grigoriev I.V."/>
            <person name="Nagy L.G."/>
        </authorList>
    </citation>
    <scope>NUCLEOTIDE SEQUENCE [LARGE SCALE GENOMIC DNA]</scope>
    <source>
        <strain evidence="1 2">NL-1724</strain>
    </source>
</reference>
<feature type="non-terminal residue" evidence="1">
    <location>
        <position position="1"/>
    </location>
</feature>
<protein>
    <submittedName>
        <fullName evidence="1">Uncharacterized protein</fullName>
    </submittedName>
</protein>
<dbReference type="EMBL" id="VDMD01000001">
    <property type="protein sequence ID" value="TRM70079.1"/>
    <property type="molecule type" value="Genomic_DNA"/>
</dbReference>
<name>A0A550CZ57_9AGAR</name>
<dbReference type="Proteomes" id="UP000320762">
    <property type="component" value="Unassembled WGS sequence"/>
</dbReference>
<sequence length="205" mass="22048">ARWVHLSIIRPRSSAQYALSNDRHIPRCIRARSATPMHVGETRATTTSSAAAATGSQIRAVQDPVFHFYLQNNGMSPVPPSSPLPRPLKLTLVPGGTPMLGPENTSGYFTLGSSITLNDDAGAVYLNVNNSVSTSYQPLTLDAAPTTEDWGLEGDTIILTDPRQLNFLACATNDPAFYDVYMQQGDDTPDGATCTLITLHLPCLC</sequence>
<gene>
    <name evidence="1" type="ORF">BD626DRAFT_591077</name>
</gene>
<proteinExistence type="predicted"/>
<evidence type="ECO:0000313" key="1">
    <source>
        <dbReference type="EMBL" id="TRM70079.1"/>
    </source>
</evidence>
<evidence type="ECO:0000313" key="2">
    <source>
        <dbReference type="Proteomes" id="UP000320762"/>
    </source>
</evidence>
<dbReference type="AlphaFoldDB" id="A0A550CZ57"/>
<comment type="caution">
    <text evidence="1">The sequence shown here is derived from an EMBL/GenBank/DDBJ whole genome shotgun (WGS) entry which is preliminary data.</text>
</comment>
<dbReference type="OrthoDB" id="3915838at2759"/>
<keyword evidence="2" id="KW-1185">Reference proteome</keyword>
<organism evidence="1 2">
    <name type="scientific">Schizophyllum amplum</name>
    <dbReference type="NCBI Taxonomy" id="97359"/>
    <lineage>
        <taxon>Eukaryota</taxon>
        <taxon>Fungi</taxon>
        <taxon>Dikarya</taxon>
        <taxon>Basidiomycota</taxon>
        <taxon>Agaricomycotina</taxon>
        <taxon>Agaricomycetes</taxon>
        <taxon>Agaricomycetidae</taxon>
        <taxon>Agaricales</taxon>
        <taxon>Schizophyllaceae</taxon>
        <taxon>Schizophyllum</taxon>
    </lineage>
</organism>
<accession>A0A550CZ57</accession>